<reference evidence="6" key="4">
    <citation type="submission" date="2025-09" db="UniProtKB">
        <authorList>
            <consortium name="Ensembl"/>
        </authorList>
    </citation>
    <scope>IDENTIFICATION</scope>
</reference>
<dbReference type="Ensembl" id="ENSCINT00000007030.3">
    <property type="protein sequence ID" value="ENSCINP00000007030.3"/>
    <property type="gene ID" value="ENSCING00000003436.3"/>
</dbReference>
<proteinExistence type="inferred from homology"/>
<dbReference type="GO" id="GO:0006325">
    <property type="term" value="P:chromatin organization"/>
    <property type="evidence" value="ECO:0007669"/>
    <property type="project" value="UniProtKB-KW"/>
</dbReference>
<evidence type="ECO:0000313" key="6">
    <source>
        <dbReference type="Ensembl" id="ENSCINP00000007030.3"/>
    </source>
</evidence>
<dbReference type="PANTHER" id="PTHR46541:SF1">
    <property type="entry name" value="ZINC FINGER PROTEIN AEBP2"/>
    <property type="match status" value="1"/>
</dbReference>
<dbReference type="InterPro" id="IPR052130">
    <property type="entry name" value="AEBP2/jing_C2H2-ZnF"/>
</dbReference>
<dbReference type="GeneTree" id="ENSGT00510000048519"/>
<evidence type="ECO:0000256" key="1">
    <source>
        <dbReference type="ARBA" id="ARBA00022853"/>
    </source>
</evidence>
<evidence type="ECO:0000313" key="7">
    <source>
        <dbReference type="Proteomes" id="UP000008144"/>
    </source>
</evidence>
<dbReference type="PROSITE" id="PS00028">
    <property type="entry name" value="ZINC_FINGER_C2H2_1"/>
    <property type="match status" value="2"/>
</dbReference>
<keyword evidence="3" id="KW-0862">Zinc</keyword>
<dbReference type="SUPFAM" id="SSF57667">
    <property type="entry name" value="beta-beta-alpha zinc fingers"/>
    <property type="match status" value="2"/>
</dbReference>
<dbReference type="OMA" id="WDACSSV"/>
<evidence type="ECO:0000259" key="5">
    <source>
        <dbReference type="PROSITE" id="PS50157"/>
    </source>
</evidence>
<dbReference type="EMBL" id="EAAA01001246">
    <property type="status" value="NOT_ANNOTATED_CDS"/>
    <property type="molecule type" value="Genomic_DNA"/>
</dbReference>
<dbReference type="InterPro" id="IPR013087">
    <property type="entry name" value="Znf_C2H2_type"/>
</dbReference>
<feature type="region of interest" description="Disordered" evidence="4">
    <location>
        <begin position="110"/>
        <end position="161"/>
    </location>
</feature>
<feature type="compositionally biased region" description="Basic residues" evidence="4">
    <location>
        <begin position="7"/>
        <end position="25"/>
    </location>
</feature>
<dbReference type="HOGENOM" id="CLU_054577_0_0_1"/>
<organism evidence="6 7">
    <name type="scientific">Ciona intestinalis</name>
    <name type="common">Transparent sea squirt</name>
    <name type="synonym">Ascidia intestinalis</name>
    <dbReference type="NCBI Taxonomy" id="7719"/>
    <lineage>
        <taxon>Eukaryota</taxon>
        <taxon>Metazoa</taxon>
        <taxon>Chordata</taxon>
        <taxon>Tunicata</taxon>
        <taxon>Ascidiacea</taxon>
        <taxon>Phlebobranchia</taxon>
        <taxon>Cionidae</taxon>
        <taxon>Ciona</taxon>
    </lineage>
</organism>
<accession>F6XKW6</accession>
<dbReference type="Gene3D" id="3.30.160.60">
    <property type="entry name" value="Classic Zinc Finger"/>
    <property type="match status" value="1"/>
</dbReference>
<dbReference type="AlphaFoldDB" id="F6XKW6"/>
<dbReference type="InterPro" id="IPR036236">
    <property type="entry name" value="Znf_C2H2_sf"/>
</dbReference>
<sequence length="417" mass="46771">MAELSVRKRHRDQPRNGVCRRRLTHRMNDTPNYPTNPLPPSTSNQTPDNTSPLTPTANSYVTPSYVTNTSSNVTEATPACLEPLDLCKDGQQQPSSPLLPLLRDKLDVSSTASDDEMNVDSPDSGFESATPSGISNSDFFDESSKSDDFSRAPKTPVSRTSSLDCDIIEDTRLCLTPPPKPEVKPKPQAERIVHRCAWDACSSVFITSRDLHDHICSVHVDTTTKRFCCLWSGCKVYNTPARSVEWLKQHVGRHTGTKRFRCLLDGCDASFNSQNGLARHVPSHFSDVNLPKARVPGYERKVLVKRRKIKDKKKALANIHDYLDQYTSEVMVSQLVTMLRHPVTSLPTHTNDSVTSQDNKEAQVICKRTSGNEVWHLTTNQTWVRTGMVKQPTLYFATPSPHRRKYKAVVADVRSNN</sequence>
<keyword evidence="7" id="KW-1185">Reference proteome</keyword>
<reference evidence="6" key="2">
    <citation type="journal article" date="2008" name="Genome Biol.">
        <title>Improved genome assembly and evidence-based global gene model set for the chordate Ciona intestinalis: new insight into intron and operon populations.</title>
        <authorList>
            <person name="Satou Y."/>
            <person name="Mineta K."/>
            <person name="Ogasawara M."/>
            <person name="Sasakura Y."/>
            <person name="Shoguchi E."/>
            <person name="Ueno K."/>
            <person name="Yamada L."/>
            <person name="Matsumoto J."/>
            <person name="Wasserscheid J."/>
            <person name="Dewar K."/>
            <person name="Wiley G.B."/>
            <person name="Macmil S.L."/>
            <person name="Roe B.A."/>
            <person name="Zeller R.W."/>
            <person name="Hastings K.E."/>
            <person name="Lemaire P."/>
            <person name="Lindquist E."/>
            <person name="Endo T."/>
            <person name="Hotta K."/>
            <person name="Inaba K."/>
        </authorList>
    </citation>
    <scope>NUCLEOTIDE SEQUENCE [LARGE SCALE GENOMIC DNA]</scope>
    <source>
        <strain evidence="6">wild type</strain>
    </source>
</reference>
<reference evidence="6" key="3">
    <citation type="submission" date="2025-08" db="UniProtKB">
        <authorList>
            <consortium name="Ensembl"/>
        </authorList>
    </citation>
    <scope>IDENTIFICATION</scope>
</reference>
<feature type="region of interest" description="Disordered" evidence="4">
    <location>
        <begin position="1"/>
        <end position="63"/>
    </location>
</feature>
<keyword evidence="3" id="KW-0479">Metal-binding</keyword>
<keyword evidence="3" id="KW-0863">Zinc-finger</keyword>
<dbReference type="SMART" id="SM00355">
    <property type="entry name" value="ZnF_C2H2"/>
    <property type="match status" value="3"/>
</dbReference>
<protein>
    <recommendedName>
        <fullName evidence="5">C2H2-type domain-containing protein</fullName>
    </recommendedName>
</protein>
<dbReference type="Proteomes" id="UP000008144">
    <property type="component" value="Chromosome 14"/>
</dbReference>
<reference evidence="7" key="1">
    <citation type="journal article" date="2002" name="Science">
        <title>The draft genome of Ciona intestinalis: insights into chordate and vertebrate origins.</title>
        <authorList>
            <person name="Dehal P."/>
            <person name="Satou Y."/>
            <person name="Campbell R.K."/>
            <person name="Chapman J."/>
            <person name="Degnan B."/>
            <person name="De Tomaso A."/>
            <person name="Davidson B."/>
            <person name="Di Gregorio A."/>
            <person name="Gelpke M."/>
            <person name="Goodstein D.M."/>
            <person name="Harafuji N."/>
            <person name="Hastings K.E."/>
            <person name="Ho I."/>
            <person name="Hotta K."/>
            <person name="Huang W."/>
            <person name="Kawashima T."/>
            <person name="Lemaire P."/>
            <person name="Martinez D."/>
            <person name="Meinertzhagen I.A."/>
            <person name="Necula S."/>
            <person name="Nonaka M."/>
            <person name="Putnam N."/>
            <person name="Rash S."/>
            <person name="Saiga H."/>
            <person name="Satake M."/>
            <person name="Terry A."/>
            <person name="Yamada L."/>
            <person name="Wang H.G."/>
            <person name="Awazu S."/>
            <person name="Azumi K."/>
            <person name="Boore J."/>
            <person name="Branno M."/>
            <person name="Chin-Bow S."/>
            <person name="DeSantis R."/>
            <person name="Doyle S."/>
            <person name="Francino P."/>
            <person name="Keys D.N."/>
            <person name="Haga S."/>
            <person name="Hayashi H."/>
            <person name="Hino K."/>
            <person name="Imai K.S."/>
            <person name="Inaba K."/>
            <person name="Kano S."/>
            <person name="Kobayashi K."/>
            <person name="Kobayashi M."/>
            <person name="Lee B.I."/>
            <person name="Makabe K.W."/>
            <person name="Manohar C."/>
            <person name="Matassi G."/>
            <person name="Medina M."/>
            <person name="Mochizuki Y."/>
            <person name="Mount S."/>
            <person name="Morishita T."/>
            <person name="Miura S."/>
            <person name="Nakayama A."/>
            <person name="Nishizaka S."/>
            <person name="Nomoto H."/>
            <person name="Ohta F."/>
            <person name="Oishi K."/>
            <person name="Rigoutsos I."/>
            <person name="Sano M."/>
            <person name="Sasaki A."/>
            <person name="Sasakura Y."/>
            <person name="Shoguchi E."/>
            <person name="Shin-i T."/>
            <person name="Spagnuolo A."/>
            <person name="Stainier D."/>
            <person name="Suzuki M.M."/>
            <person name="Tassy O."/>
            <person name="Takatori N."/>
            <person name="Tokuoka M."/>
            <person name="Yagi K."/>
            <person name="Yoshizaki F."/>
            <person name="Wada S."/>
            <person name="Zhang C."/>
            <person name="Hyatt P.D."/>
            <person name="Larimer F."/>
            <person name="Detter C."/>
            <person name="Doggett N."/>
            <person name="Glavina T."/>
            <person name="Hawkins T."/>
            <person name="Richardson P."/>
            <person name="Lucas S."/>
            <person name="Kohara Y."/>
            <person name="Levine M."/>
            <person name="Satoh N."/>
            <person name="Rokhsar D.S."/>
        </authorList>
    </citation>
    <scope>NUCLEOTIDE SEQUENCE [LARGE SCALE GENOMIC DNA]</scope>
</reference>
<dbReference type="GO" id="GO:0008270">
    <property type="term" value="F:zinc ion binding"/>
    <property type="evidence" value="ECO:0007669"/>
    <property type="project" value="UniProtKB-KW"/>
</dbReference>
<dbReference type="InParanoid" id="F6XKW6"/>
<dbReference type="PROSITE" id="PS50157">
    <property type="entry name" value="ZINC_FINGER_C2H2_2"/>
    <property type="match status" value="1"/>
</dbReference>
<evidence type="ECO:0000256" key="2">
    <source>
        <dbReference type="ARBA" id="ARBA00037930"/>
    </source>
</evidence>
<dbReference type="GO" id="GO:0006357">
    <property type="term" value="P:regulation of transcription by RNA polymerase II"/>
    <property type="evidence" value="ECO:0000318"/>
    <property type="project" value="GO_Central"/>
</dbReference>
<feature type="compositionally biased region" description="Polar residues" evidence="4">
    <location>
        <begin position="41"/>
        <end position="63"/>
    </location>
</feature>
<evidence type="ECO:0000256" key="3">
    <source>
        <dbReference type="PROSITE-ProRule" id="PRU00042"/>
    </source>
</evidence>
<name>F6XKW6_CIOIN</name>
<dbReference type="PANTHER" id="PTHR46541">
    <property type="entry name" value="ZINC FINGER PROTEIN AEBP2"/>
    <property type="match status" value="1"/>
</dbReference>
<dbReference type="GO" id="GO:0035098">
    <property type="term" value="C:ESC/E(Z) complex"/>
    <property type="evidence" value="ECO:0000318"/>
    <property type="project" value="GO_Central"/>
</dbReference>
<comment type="similarity">
    <text evidence="2">Belongs to the AEBP2/jing C2H2-type zinc-finger family.</text>
</comment>
<feature type="compositionally biased region" description="Basic and acidic residues" evidence="4">
    <location>
        <begin position="142"/>
        <end position="151"/>
    </location>
</feature>
<evidence type="ECO:0000256" key="4">
    <source>
        <dbReference type="SAM" id="MobiDB-lite"/>
    </source>
</evidence>
<keyword evidence="1" id="KW-0156">Chromatin regulator</keyword>
<feature type="domain" description="C2H2-type" evidence="5">
    <location>
        <begin position="260"/>
        <end position="289"/>
    </location>
</feature>
<dbReference type="STRING" id="7719.ENSCINP00000007030"/>